<dbReference type="Pfam" id="PF13411">
    <property type="entry name" value="MerR_1"/>
    <property type="match status" value="1"/>
</dbReference>
<dbReference type="GO" id="GO:0003677">
    <property type="term" value="F:DNA binding"/>
    <property type="evidence" value="ECO:0007669"/>
    <property type="project" value="UniProtKB-KW"/>
</dbReference>
<evidence type="ECO:0000256" key="1">
    <source>
        <dbReference type="ARBA" id="ARBA00023015"/>
    </source>
</evidence>
<gene>
    <name evidence="6" type="ORF">EBB54_05230</name>
</gene>
<dbReference type="AlphaFoldDB" id="A0A426DDQ2"/>
<reference evidence="6" key="1">
    <citation type="submission" date="2018-10" db="EMBL/GenBank/DDBJ databases">
        <title>Schaedlerella arabinophila gen. nov. sp. nov., isolated from the mouse intestinal tract and comparative analysis with the genome of the closely related altered Schaedler flora strain ASF502.</title>
        <authorList>
            <person name="Miyake S."/>
            <person name="Soh M."/>
            <person name="Seedorf H."/>
        </authorList>
    </citation>
    <scope>NUCLEOTIDE SEQUENCE [LARGE SCALE GENOMIC DNA]</scope>
    <source>
        <strain evidence="6">DSM 106076</strain>
    </source>
</reference>
<dbReference type="PROSITE" id="PS50937">
    <property type="entry name" value="HTH_MERR_2"/>
    <property type="match status" value="1"/>
</dbReference>
<accession>A0A426DDQ2</accession>
<dbReference type="GO" id="GO:0003700">
    <property type="term" value="F:DNA-binding transcription factor activity"/>
    <property type="evidence" value="ECO:0007669"/>
    <property type="project" value="InterPro"/>
</dbReference>
<dbReference type="EMBL" id="RHJS01000002">
    <property type="protein sequence ID" value="RRK30842.1"/>
    <property type="molecule type" value="Genomic_DNA"/>
</dbReference>
<dbReference type="RefSeq" id="WP_125126621.1">
    <property type="nucleotide sequence ID" value="NZ_RHJS01000002.1"/>
</dbReference>
<keyword evidence="3" id="KW-0804">Transcription</keyword>
<evidence type="ECO:0000256" key="4">
    <source>
        <dbReference type="SAM" id="Phobius"/>
    </source>
</evidence>
<dbReference type="Proteomes" id="UP000274920">
    <property type="component" value="Unassembled WGS sequence"/>
</dbReference>
<dbReference type="PANTHER" id="PTHR30204">
    <property type="entry name" value="REDOX-CYCLING DRUG-SENSING TRANSCRIPTIONAL ACTIVATOR SOXR"/>
    <property type="match status" value="1"/>
</dbReference>
<evidence type="ECO:0000313" key="6">
    <source>
        <dbReference type="EMBL" id="RRK30842.1"/>
    </source>
</evidence>
<proteinExistence type="predicted"/>
<evidence type="ECO:0000256" key="3">
    <source>
        <dbReference type="ARBA" id="ARBA00023163"/>
    </source>
</evidence>
<keyword evidence="1" id="KW-0805">Transcription regulation</keyword>
<keyword evidence="4" id="KW-1133">Transmembrane helix</keyword>
<organism evidence="6 7">
    <name type="scientific">Schaedlerella arabinosiphila</name>
    <dbReference type="NCBI Taxonomy" id="2044587"/>
    <lineage>
        <taxon>Bacteria</taxon>
        <taxon>Bacillati</taxon>
        <taxon>Bacillota</taxon>
        <taxon>Clostridia</taxon>
        <taxon>Lachnospirales</taxon>
        <taxon>Lachnospiraceae</taxon>
        <taxon>Schaedlerella</taxon>
    </lineage>
</organism>
<evidence type="ECO:0000259" key="5">
    <source>
        <dbReference type="PROSITE" id="PS50937"/>
    </source>
</evidence>
<protein>
    <submittedName>
        <fullName evidence="6">MerR family transcriptional regulator</fullName>
    </submittedName>
</protein>
<keyword evidence="4" id="KW-0472">Membrane</keyword>
<keyword evidence="2" id="KW-0238">DNA-binding</keyword>
<feature type="transmembrane region" description="Helical" evidence="4">
    <location>
        <begin position="172"/>
        <end position="196"/>
    </location>
</feature>
<dbReference type="Gene3D" id="1.10.1660.10">
    <property type="match status" value="1"/>
</dbReference>
<dbReference type="CDD" id="cd00592">
    <property type="entry name" value="HTH_MerR-like"/>
    <property type="match status" value="1"/>
</dbReference>
<feature type="transmembrane region" description="Helical" evidence="4">
    <location>
        <begin position="142"/>
        <end position="166"/>
    </location>
</feature>
<feature type="domain" description="HTH merR-type" evidence="5">
    <location>
        <begin position="1"/>
        <end position="68"/>
    </location>
</feature>
<dbReference type="PANTHER" id="PTHR30204:SF94">
    <property type="entry name" value="HEAVY METAL-DEPENDENT TRANSCRIPTIONAL REGULATOR HI_0293-RELATED"/>
    <property type="match status" value="1"/>
</dbReference>
<dbReference type="SUPFAM" id="SSF46955">
    <property type="entry name" value="Putative DNA-binding domain"/>
    <property type="match status" value="1"/>
</dbReference>
<comment type="caution">
    <text evidence="6">The sequence shown here is derived from an EMBL/GenBank/DDBJ whole genome shotgun (WGS) entry which is preliminary data.</text>
</comment>
<dbReference type="SMART" id="SM00422">
    <property type="entry name" value="HTH_MERR"/>
    <property type="match status" value="1"/>
</dbReference>
<sequence length="213" mass="24257">MKIKQVEELVGITKKNIRFYEDQGLLEVKRADNGYREYGLEDVKRLQEIRLLRKLAIPIEDMRQMYGGEKSLRSCLEFQMGEMERQKKNLRQIQAFCEELLNADISLETLNAPQCLEQMERLEKEGTNFMDIRKTDVHKKKIMGAALGGGIMIVFMAAMIGFMVWGCMEDPVPIGVMLFMIGIPAAVIIGVIAAMIGRVREIEGGEEDEASKY</sequence>
<dbReference type="InterPro" id="IPR000551">
    <property type="entry name" value="MerR-type_HTH_dom"/>
</dbReference>
<keyword evidence="4" id="KW-0812">Transmembrane</keyword>
<evidence type="ECO:0000256" key="2">
    <source>
        <dbReference type="ARBA" id="ARBA00023125"/>
    </source>
</evidence>
<keyword evidence="7" id="KW-1185">Reference proteome</keyword>
<evidence type="ECO:0000313" key="7">
    <source>
        <dbReference type="Proteomes" id="UP000274920"/>
    </source>
</evidence>
<dbReference type="InterPro" id="IPR047057">
    <property type="entry name" value="MerR_fam"/>
</dbReference>
<name>A0A426DDQ2_9FIRM</name>
<dbReference type="InterPro" id="IPR009061">
    <property type="entry name" value="DNA-bd_dom_put_sf"/>
</dbReference>